<feature type="compositionally biased region" description="Gly residues" evidence="3">
    <location>
        <begin position="303"/>
        <end position="313"/>
    </location>
</feature>
<evidence type="ECO:0000256" key="1">
    <source>
        <dbReference type="ARBA" id="ARBA00022737"/>
    </source>
</evidence>
<keyword evidence="5" id="KW-1185">Reference proteome</keyword>
<evidence type="ECO:0000256" key="2">
    <source>
        <dbReference type="ARBA" id="ARBA00022803"/>
    </source>
</evidence>
<evidence type="ECO:0000313" key="5">
    <source>
        <dbReference type="Proteomes" id="UP000824782"/>
    </source>
</evidence>
<keyword evidence="2" id="KW-0802">TPR repeat</keyword>
<name>A0AAV7D332_ENGPU</name>
<accession>A0AAV7D332</accession>
<dbReference type="EMBL" id="WNYA01000001">
    <property type="protein sequence ID" value="KAG8591345.1"/>
    <property type="molecule type" value="Genomic_DNA"/>
</dbReference>
<dbReference type="GO" id="GO:0031514">
    <property type="term" value="C:motile cilium"/>
    <property type="evidence" value="ECO:0007669"/>
    <property type="project" value="TreeGrafter"/>
</dbReference>
<feature type="compositionally biased region" description="Polar residues" evidence="3">
    <location>
        <begin position="329"/>
        <end position="346"/>
    </location>
</feature>
<dbReference type="GO" id="GO:0070062">
    <property type="term" value="C:extracellular exosome"/>
    <property type="evidence" value="ECO:0007669"/>
    <property type="project" value="TreeGrafter"/>
</dbReference>
<evidence type="ECO:0008006" key="6">
    <source>
        <dbReference type="Google" id="ProtNLM"/>
    </source>
</evidence>
<organism evidence="4 5">
    <name type="scientific">Engystomops pustulosus</name>
    <name type="common">Tungara frog</name>
    <name type="synonym">Physalaemus pustulosus</name>
    <dbReference type="NCBI Taxonomy" id="76066"/>
    <lineage>
        <taxon>Eukaryota</taxon>
        <taxon>Metazoa</taxon>
        <taxon>Chordata</taxon>
        <taxon>Craniata</taxon>
        <taxon>Vertebrata</taxon>
        <taxon>Euteleostomi</taxon>
        <taxon>Amphibia</taxon>
        <taxon>Batrachia</taxon>
        <taxon>Anura</taxon>
        <taxon>Neobatrachia</taxon>
        <taxon>Hyloidea</taxon>
        <taxon>Leptodactylidae</taxon>
        <taxon>Leiuperinae</taxon>
        <taxon>Engystomops</taxon>
    </lineage>
</organism>
<dbReference type="GO" id="GO:0060271">
    <property type="term" value="P:cilium assembly"/>
    <property type="evidence" value="ECO:0007669"/>
    <property type="project" value="TreeGrafter"/>
</dbReference>
<protein>
    <recommendedName>
        <fullName evidence="6">Cilia- and flagella-associated protein 70</fullName>
    </recommendedName>
</protein>
<feature type="compositionally biased region" description="Basic and acidic residues" evidence="3">
    <location>
        <begin position="370"/>
        <end position="380"/>
    </location>
</feature>
<dbReference type="Proteomes" id="UP000824782">
    <property type="component" value="Unassembled WGS sequence"/>
</dbReference>
<gene>
    <name evidence="4" type="ORF">GDO81_000134</name>
</gene>
<dbReference type="PANTHER" id="PTHR44314">
    <property type="entry name" value="CILIA- AND FLAGELLA-ASSOCIATED PROTEIN 70"/>
    <property type="match status" value="1"/>
</dbReference>
<feature type="compositionally biased region" description="Low complexity" evidence="3">
    <location>
        <begin position="359"/>
        <end position="369"/>
    </location>
</feature>
<comment type="caution">
    <text evidence="4">The sequence shown here is derived from an EMBL/GenBank/DDBJ whole genome shotgun (WGS) entry which is preliminary data.</text>
</comment>
<reference evidence="4" key="1">
    <citation type="thesis" date="2020" institute="ProQuest LLC" country="789 East Eisenhower Parkway, Ann Arbor, MI, USA">
        <title>Comparative Genomics and Chromosome Evolution.</title>
        <authorList>
            <person name="Mudd A.B."/>
        </authorList>
    </citation>
    <scope>NUCLEOTIDE SEQUENCE</scope>
    <source>
        <strain evidence="4">237g6f4</strain>
        <tissue evidence="4">Blood</tissue>
    </source>
</reference>
<dbReference type="SUPFAM" id="SSF48452">
    <property type="entry name" value="TPR-like"/>
    <property type="match status" value="1"/>
</dbReference>
<dbReference type="SMART" id="SM00028">
    <property type="entry name" value="TPR"/>
    <property type="match status" value="5"/>
</dbReference>
<keyword evidence="1" id="KW-0677">Repeat</keyword>
<evidence type="ECO:0000256" key="3">
    <source>
        <dbReference type="SAM" id="MobiDB-lite"/>
    </source>
</evidence>
<dbReference type="AlphaFoldDB" id="A0AAV7D332"/>
<feature type="region of interest" description="Disordered" evidence="3">
    <location>
        <begin position="299"/>
        <end position="385"/>
    </location>
</feature>
<dbReference type="GO" id="GO:0003341">
    <property type="term" value="P:cilium movement"/>
    <property type="evidence" value="ECO:0007669"/>
    <property type="project" value="TreeGrafter"/>
</dbReference>
<proteinExistence type="predicted"/>
<dbReference type="Gene3D" id="1.25.40.10">
    <property type="entry name" value="Tetratricopeptide repeat domain"/>
    <property type="match status" value="2"/>
</dbReference>
<dbReference type="InterPro" id="IPR052628">
    <property type="entry name" value="CFAP70"/>
</dbReference>
<dbReference type="PANTHER" id="PTHR44314:SF1">
    <property type="entry name" value="CILIA- AND FLAGELLA-ASSOCIATED PROTEIN 70"/>
    <property type="match status" value="1"/>
</dbReference>
<sequence length="525" mass="58583">MAEEMALRVKELVPSRPQIGRRTAGAEKAVADYHSQVTSITSAILDEYCQLFEQQESSAIDVDPQVLEEQKCQLNYELNCSGKYFAFKEQLKHSVVKIVREKYLKTTAFEDRDQLQTFLSELYIYLVDQMHIALNKTLFDDREEAAPPPMTDTELLLRFAKEAETMEDYNLAEMYYQERLARERQRCDHWLDYGCFKLLVGDYIKAQECFHEALVLNREHLHSLLLCGIVALIMDNPEDAEVFFEDATCVAPTSALAWTVLGLFYEIQGNDIRMEMAFSEAGKLHQVALTVDRARERAESGVLSGGKTTGAGGSENASKAGMAAPDDSVPTTPRAQSRSEVPSRSNRPPREKTPRTVPKSASSVVSKSKAGSDRRADASADHNPSPAATSIYMEAAKFLAQVNATQFVQRALSHDLLSPDGGPGCQYHLLCAQVHLQRKEFDAANENLQEASQIDHQNPDVWALTGHVRYMSGRKGEARQCYEHALSLVADASEIHSIYLRLGSIYLQEGEVGDFTSRIVSAALK</sequence>
<dbReference type="InterPro" id="IPR019734">
    <property type="entry name" value="TPR_rpt"/>
</dbReference>
<evidence type="ECO:0000313" key="4">
    <source>
        <dbReference type="EMBL" id="KAG8591345.1"/>
    </source>
</evidence>
<dbReference type="InterPro" id="IPR011990">
    <property type="entry name" value="TPR-like_helical_dom_sf"/>
</dbReference>